<protein>
    <submittedName>
        <fullName evidence="1">Uncharacterized protein</fullName>
    </submittedName>
</protein>
<organism evidence="1 2">
    <name type="scientific">Cyphellophora attinorum</name>
    <dbReference type="NCBI Taxonomy" id="1664694"/>
    <lineage>
        <taxon>Eukaryota</taxon>
        <taxon>Fungi</taxon>
        <taxon>Dikarya</taxon>
        <taxon>Ascomycota</taxon>
        <taxon>Pezizomycotina</taxon>
        <taxon>Eurotiomycetes</taxon>
        <taxon>Chaetothyriomycetidae</taxon>
        <taxon>Chaetothyriales</taxon>
        <taxon>Cyphellophoraceae</taxon>
        <taxon>Cyphellophora</taxon>
    </lineage>
</organism>
<dbReference type="EMBL" id="LFJN01000004">
    <property type="protein sequence ID" value="KPI43983.1"/>
    <property type="molecule type" value="Genomic_DNA"/>
</dbReference>
<gene>
    <name evidence="1" type="ORF">AB675_6455</name>
</gene>
<evidence type="ECO:0000313" key="2">
    <source>
        <dbReference type="Proteomes" id="UP000038010"/>
    </source>
</evidence>
<dbReference type="VEuPathDB" id="FungiDB:AB675_6455"/>
<dbReference type="AlphaFoldDB" id="A0A0N1P2K0"/>
<sequence>MAQFLDLPIEIRNMIYRNVARRARVRFAYMTVFPLSTCGALLVCCKQINAEFFPAFLELARIDFSRKIHRKTGVVQLPGIQSAAIQHVSLGLNVFASDGGMILLKNMSNLKSFTYKAVGYYNIPGSVLKHVEACHNKDDTVPDDPSDECCDICSEKCAVDHLKDQVNKYPDILLGNCTAADDENGCNGDPQCCAGNPIRKVIGVWEYTGKPFKLIAQVYIEDLEFALDDDWIGFFDLGSKEMVICSGEDHDDIKTRFLVDLHGY</sequence>
<reference evidence="1 2" key="1">
    <citation type="submission" date="2015-06" db="EMBL/GenBank/DDBJ databases">
        <title>Draft genome of the ant-associated black yeast Phialophora attae CBS 131958.</title>
        <authorList>
            <person name="Moreno L.F."/>
            <person name="Stielow B.J."/>
            <person name="de Hoog S."/>
            <person name="Vicente V.A."/>
            <person name="Weiss V.A."/>
            <person name="de Vries M."/>
            <person name="Cruz L.M."/>
            <person name="Souza E.M."/>
        </authorList>
    </citation>
    <scope>NUCLEOTIDE SEQUENCE [LARGE SCALE GENOMIC DNA]</scope>
    <source>
        <strain evidence="1 2">CBS 131958</strain>
    </source>
</reference>
<keyword evidence="2" id="KW-1185">Reference proteome</keyword>
<dbReference type="Proteomes" id="UP000038010">
    <property type="component" value="Unassembled WGS sequence"/>
</dbReference>
<accession>A0A0N1P2K0</accession>
<evidence type="ECO:0000313" key="1">
    <source>
        <dbReference type="EMBL" id="KPI43983.1"/>
    </source>
</evidence>
<dbReference type="RefSeq" id="XP_018003946.1">
    <property type="nucleotide sequence ID" value="XM_018146749.1"/>
</dbReference>
<comment type="caution">
    <text evidence="1">The sequence shown here is derived from an EMBL/GenBank/DDBJ whole genome shotgun (WGS) entry which is preliminary data.</text>
</comment>
<proteinExistence type="predicted"/>
<dbReference type="OrthoDB" id="2951834at2759"/>
<dbReference type="GeneID" id="28738629"/>
<name>A0A0N1P2K0_9EURO</name>